<name>A0A6A5JWS6_9PLEO</name>
<evidence type="ECO:0000256" key="1">
    <source>
        <dbReference type="SAM" id="MobiDB-lite"/>
    </source>
</evidence>
<feature type="compositionally biased region" description="Polar residues" evidence="1">
    <location>
        <begin position="193"/>
        <end position="214"/>
    </location>
</feature>
<protein>
    <recommendedName>
        <fullName evidence="5">LPXTG-domain-containing protein</fullName>
    </recommendedName>
</protein>
<dbReference type="CDD" id="cd12087">
    <property type="entry name" value="TM_EGFR-like"/>
    <property type="match status" value="1"/>
</dbReference>
<evidence type="ECO:0000313" key="3">
    <source>
        <dbReference type="EMBL" id="KAF1829128.1"/>
    </source>
</evidence>
<evidence type="ECO:0000256" key="2">
    <source>
        <dbReference type="SAM" id="Phobius"/>
    </source>
</evidence>
<keyword evidence="4" id="KW-1185">Reference proteome</keyword>
<dbReference type="Proteomes" id="UP000800040">
    <property type="component" value="Unassembled WGS sequence"/>
</dbReference>
<dbReference type="PANTHER" id="PTHR16861:SF4">
    <property type="entry name" value="SH3 DOMAIN PROTEIN (AFU_ORTHOLOGUE AFUA_1G13610)"/>
    <property type="match status" value="1"/>
</dbReference>
<reference evidence="3" key="1">
    <citation type="submission" date="2020-01" db="EMBL/GenBank/DDBJ databases">
        <authorList>
            <consortium name="DOE Joint Genome Institute"/>
            <person name="Haridas S."/>
            <person name="Albert R."/>
            <person name="Binder M."/>
            <person name="Bloem J."/>
            <person name="Labutti K."/>
            <person name="Salamov A."/>
            <person name="Andreopoulos B."/>
            <person name="Baker S.E."/>
            <person name="Barry K."/>
            <person name="Bills G."/>
            <person name="Bluhm B.H."/>
            <person name="Cannon C."/>
            <person name="Castanera R."/>
            <person name="Culley D.E."/>
            <person name="Daum C."/>
            <person name="Ezra D."/>
            <person name="Gonzalez J.B."/>
            <person name="Henrissat B."/>
            <person name="Kuo A."/>
            <person name="Liang C."/>
            <person name="Lipzen A."/>
            <person name="Lutzoni F."/>
            <person name="Magnuson J."/>
            <person name="Mondo S."/>
            <person name="Nolan M."/>
            <person name="Ohm R."/>
            <person name="Pangilinan J."/>
            <person name="Park H.-J."/>
            <person name="Ramirez L."/>
            <person name="Alfaro M."/>
            <person name="Sun H."/>
            <person name="Tritt A."/>
            <person name="Yoshinaga Y."/>
            <person name="Zwiers L.-H."/>
            <person name="Turgeon B.G."/>
            <person name="Goodwin S.B."/>
            <person name="Spatafora J.W."/>
            <person name="Crous P.W."/>
            <person name="Grigoriev I.V."/>
        </authorList>
    </citation>
    <scope>NUCLEOTIDE SEQUENCE</scope>
    <source>
        <strain evidence="3">P77</strain>
    </source>
</reference>
<feature type="region of interest" description="Disordered" evidence="1">
    <location>
        <begin position="179"/>
        <end position="214"/>
    </location>
</feature>
<keyword evidence="2" id="KW-0472">Membrane</keyword>
<keyword evidence="2" id="KW-1133">Transmembrane helix</keyword>
<dbReference type="EMBL" id="ML975465">
    <property type="protein sequence ID" value="KAF1829128.1"/>
    <property type="molecule type" value="Genomic_DNA"/>
</dbReference>
<organism evidence="3 4">
    <name type="scientific">Decorospora gaudefroyi</name>
    <dbReference type="NCBI Taxonomy" id="184978"/>
    <lineage>
        <taxon>Eukaryota</taxon>
        <taxon>Fungi</taxon>
        <taxon>Dikarya</taxon>
        <taxon>Ascomycota</taxon>
        <taxon>Pezizomycotina</taxon>
        <taxon>Dothideomycetes</taxon>
        <taxon>Pleosporomycetidae</taxon>
        <taxon>Pleosporales</taxon>
        <taxon>Pleosporineae</taxon>
        <taxon>Pleosporaceae</taxon>
        <taxon>Decorospora</taxon>
    </lineage>
</organism>
<evidence type="ECO:0000313" key="4">
    <source>
        <dbReference type="Proteomes" id="UP000800040"/>
    </source>
</evidence>
<dbReference type="OrthoDB" id="3691397at2759"/>
<dbReference type="NCBIfam" id="TIGR01167">
    <property type="entry name" value="LPXTG_anchor"/>
    <property type="match status" value="1"/>
</dbReference>
<keyword evidence="2" id="KW-0812">Transmembrane</keyword>
<accession>A0A6A5JWS6</accession>
<dbReference type="PANTHER" id="PTHR16861">
    <property type="entry name" value="GLYCOPROTEIN 38"/>
    <property type="match status" value="1"/>
</dbReference>
<proteinExistence type="predicted"/>
<gene>
    <name evidence="3" type="ORF">BDW02DRAFT_602818</name>
</gene>
<dbReference type="AlphaFoldDB" id="A0A6A5JWS6"/>
<evidence type="ECO:0008006" key="5">
    <source>
        <dbReference type="Google" id="ProtNLM"/>
    </source>
</evidence>
<feature type="transmembrane region" description="Helical" evidence="2">
    <location>
        <begin position="224"/>
        <end position="246"/>
    </location>
</feature>
<sequence>METTISFTPTWSAIAPLMTTWTPPSYCSREILVDCYGTTSGSASEQVSSTCQYVERDHTCGSDGVATRASECFPYRPDPSTAIVYSPALHCPTGWTTYARTLDPAGSSTAICCPSDYSADSYYQSCSKEVSYTSRNTVAYSCATDGSVVPSTLSYEDFPEYTIVWAQQIRLALTSVPTSSSNTARITPADEPTASSTNPAGSPEGDSSISTNSYRPKSGLSTGAIVGIVAGVLALLALVGAGLFLWRRKQQREAAPLLNPRWNDDSGSLPEFVGGNGTGNGIVNGQAQMSQTGLFQPQPELRGPRR</sequence>